<evidence type="ECO:0000259" key="1">
    <source>
        <dbReference type="Pfam" id="PF04101"/>
    </source>
</evidence>
<evidence type="ECO:0000313" key="3">
    <source>
        <dbReference type="Proteomes" id="UP000244174"/>
    </source>
</evidence>
<dbReference type="Gene3D" id="3.40.50.2000">
    <property type="entry name" value="Glycogen Phosphorylase B"/>
    <property type="match status" value="1"/>
</dbReference>
<dbReference type="OrthoDB" id="9803241at2"/>
<dbReference type="SUPFAM" id="SSF53756">
    <property type="entry name" value="UDP-Glycosyltransferase/glycogen phosphorylase"/>
    <property type="match status" value="1"/>
</dbReference>
<dbReference type="EMBL" id="QBKQ01000001">
    <property type="protein sequence ID" value="PTX44544.1"/>
    <property type="molecule type" value="Genomic_DNA"/>
</dbReference>
<feature type="domain" description="Glycosyl transferase family 28 C-terminal" evidence="1">
    <location>
        <begin position="224"/>
        <end position="327"/>
    </location>
</feature>
<dbReference type="Proteomes" id="UP000244174">
    <property type="component" value="Unassembled WGS sequence"/>
</dbReference>
<dbReference type="GO" id="GO:0016758">
    <property type="term" value="F:hexosyltransferase activity"/>
    <property type="evidence" value="ECO:0007669"/>
    <property type="project" value="InterPro"/>
</dbReference>
<dbReference type="AlphaFoldDB" id="A0A2T6AL48"/>
<gene>
    <name evidence="2" type="ORF">C8P64_0524</name>
</gene>
<dbReference type="PANTHER" id="PTHR21015:SF22">
    <property type="entry name" value="GLYCOSYLTRANSFERASE"/>
    <property type="match status" value="1"/>
</dbReference>
<reference evidence="2 3" key="1">
    <citation type="submission" date="2018-04" db="EMBL/GenBank/DDBJ databases">
        <title>Genomic Encyclopedia of Archaeal and Bacterial Type Strains, Phase II (KMG-II): from individual species to whole genera.</title>
        <authorList>
            <person name="Goeker M."/>
        </authorList>
    </citation>
    <scope>NUCLEOTIDE SEQUENCE [LARGE SCALE GENOMIC DNA]</scope>
    <source>
        <strain evidence="2 3">DSM 23082</strain>
    </source>
</reference>
<evidence type="ECO:0000313" key="2">
    <source>
        <dbReference type="EMBL" id="PTX44544.1"/>
    </source>
</evidence>
<keyword evidence="3" id="KW-1185">Reference proteome</keyword>
<sequence>MRNKRILVAALNWGLGHATRCIPIINQLRESKYEPVIASDGQALQLLKKEFPDAIFEELSSYNIAYTKKGSNLKWKLLLDSPRIIKNIKAENDLTKELVRKYDLKGIISDNRWGVRSEQLKTNIFITHQINVLSGSTTFLSSFIQQRYMEKFDECWIPDFSGENNLSGILGHATSTPKNVKYIGPLSRFEKREVPLIYDYLILLSGPEPQRSILENILLQEFQNSKFKILFIRGVISEESKNNTNPNIEIKNYLFGKSLEEAINSSKRIISRSGYTTIMDLAKLEKKAFFIPTPGQNEQEYIAERLEKMNIAPFCKQEEFRISKLDKIENYKGLSDLGNHTFLGNLFTFFEGE</sequence>
<proteinExistence type="predicted"/>
<dbReference type="PANTHER" id="PTHR21015">
    <property type="entry name" value="UDP-N-ACETYLGLUCOSAMINE--N-ACETYLMURAMYL-(PENTAPEPTIDE) PYROPHOSPHORYL-UNDECAPRENOL N-ACETYLGLUCOSAMINE TRANSFERASE 1"/>
    <property type="match status" value="1"/>
</dbReference>
<dbReference type="Pfam" id="PF04101">
    <property type="entry name" value="Glyco_tran_28_C"/>
    <property type="match status" value="1"/>
</dbReference>
<comment type="caution">
    <text evidence="2">The sequence shown here is derived from an EMBL/GenBank/DDBJ whole genome shotgun (WGS) entry which is preliminary data.</text>
</comment>
<dbReference type="InterPro" id="IPR007235">
    <property type="entry name" value="Glyco_trans_28_C"/>
</dbReference>
<dbReference type="RefSeq" id="WP_108170494.1">
    <property type="nucleotide sequence ID" value="NZ_QBKQ01000001.1"/>
</dbReference>
<name>A0A2T6AL48_9FLAO</name>
<protein>
    <submittedName>
        <fullName evidence="2">Uncharacterized protein (TIGR00661 family)</fullName>
    </submittedName>
</protein>
<accession>A0A2T6AL48</accession>
<organism evidence="2 3">
    <name type="scientific">Christiangramia gaetbulicola</name>
    <dbReference type="NCBI Taxonomy" id="703340"/>
    <lineage>
        <taxon>Bacteria</taxon>
        <taxon>Pseudomonadati</taxon>
        <taxon>Bacteroidota</taxon>
        <taxon>Flavobacteriia</taxon>
        <taxon>Flavobacteriales</taxon>
        <taxon>Flavobacteriaceae</taxon>
        <taxon>Christiangramia</taxon>
    </lineage>
</organism>